<dbReference type="EMBL" id="CAEZZA010000037">
    <property type="protein sequence ID" value="CAB4741831.1"/>
    <property type="molecule type" value="Genomic_DNA"/>
</dbReference>
<accession>A0A6J6T3W3</accession>
<organism evidence="1">
    <name type="scientific">freshwater metagenome</name>
    <dbReference type="NCBI Taxonomy" id="449393"/>
    <lineage>
        <taxon>unclassified sequences</taxon>
        <taxon>metagenomes</taxon>
        <taxon>ecological metagenomes</taxon>
    </lineage>
</organism>
<protein>
    <submittedName>
        <fullName evidence="1">Unannotated protein</fullName>
    </submittedName>
</protein>
<evidence type="ECO:0000313" key="1">
    <source>
        <dbReference type="EMBL" id="CAB4741831.1"/>
    </source>
</evidence>
<gene>
    <name evidence="1" type="ORF">UFOPK2809_00395</name>
</gene>
<sequence length="85" mass="9860">MLIIMENWDIEEFLQALFDFKAAGSRNVLEIHTAKSRGYAHDSLDNFFNVFSVKADRHRVHSAEILEQQRLAFHDWQGANRADVA</sequence>
<reference evidence="1" key="1">
    <citation type="submission" date="2020-05" db="EMBL/GenBank/DDBJ databases">
        <authorList>
            <person name="Chiriac C."/>
            <person name="Salcher M."/>
            <person name="Ghai R."/>
            <person name="Kavagutti S V."/>
        </authorList>
    </citation>
    <scope>NUCLEOTIDE SEQUENCE</scope>
</reference>
<proteinExistence type="predicted"/>
<name>A0A6J6T3W3_9ZZZZ</name>
<dbReference type="AlphaFoldDB" id="A0A6J6T3W3"/>